<dbReference type="EMBL" id="JEME01000430">
    <property type="protein sequence ID" value="KYG10178.1"/>
    <property type="molecule type" value="Genomic_DNA"/>
</dbReference>
<feature type="region of interest" description="Disordered" evidence="1">
    <location>
        <begin position="1"/>
        <end position="20"/>
    </location>
</feature>
<comment type="caution">
    <text evidence="2">The sequence shown here is derived from an EMBL/GenBank/DDBJ whole genome shotgun (WGS) entry which is preliminary data.</text>
</comment>
<dbReference type="Proteomes" id="UP000075502">
    <property type="component" value="Unassembled WGS sequence"/>
</dbReference>
<dbReference type="Pfam" id="PF12559">
    <property type="entry name" value="Inhibitor_I10"/>
    <property type="match status" value="1"/>
</dbReference>
<evidence type="ECO:0000313" key="2">
    <source>
        <dbReference type="EMBL" id="KYG10178.1"/>
    </source>
</evidence>
<proteinExistence type="predicted"/>
<name>A0A150U080_SORCE</name>
<organism evidence="2 3">
    <name type="scientific">Sorangium cellulosum</name>
    <name type="common">Polyangium cellulosum</name>
    <dbReference type="NCBI Taxonomy" id="56"/>
    <lineage>
        <taxon>Bacteria</taxon>
        <taxon>Pseudomonadati</taxon>
        <taxon>Myxococcota</taxon>
        <taxon>Polyangia</taxon>
        <taxon>Polyangiales</taxon>
        <taxon>Polyangiaceae</taxon>
        <taxon>Sorangium</taxon>
    </lineage>
</organism>
<dbReference type="NCBIfam" id="NF033738">
    <property type="entry name" value="microvirid_RiPP"/>
    <property type="match status" value="1"/>
</dbReference>
<reference evidence="2 3" key="1">
    <citation type="submission" date="2014-02" db="EMBL/GenBank/DDBJ databases">
        <title>The small core and large imbalanced accessory genome model reveals a collaborative survival strategy of Sorangium cellulosum strains in nature.</title>
        <authorList>
            <person name="Han K."/>
            <person name="Peng R."/>
            <person name="Blom J."/>
            <person name="Li Y.-Z."/>
        </authorList>
    </citation>
    <scope>NUCLEOTIDE SEQUENCE [LARGE SCALE GENOMIC DNA]</scope>
    <source>
        <strain evidence="2 3">So0007-03</strain>
    </source>
</reference>
<feature type="compositionally biased region" description="Basic and acidic residues" evidence="1">
    <location>
        <begin position="1"/>
        <end position="18"/>
    </location>
</feature>
<dbReference type="AlphaFoldDB" id="A0A150U080"/>
<feature type="region of interest" description="Disordered" evidence="1">
    <location>
        <begin position="39"/>
        <end position="78"/>
    </location>
</feature>
<sequence>MADVDLREPEQQERKENAEAAPFFARFLEDQKRVRTGVKAGGGAATKKYPSDSDEDCGPPIYTTLKYPSDGEDSGSGV</sequence>
<dbReference type="InterPro" id="IPR022217">
    <property type="entry name" value="Prot_inh_I10_marinostatin"/>
</dbReference>
<gene>
    <name evidence="2" type="ORF">BE21_13630</name>
</gene>
<evidence type="ECO:0000256" key="1">
    <source>
        <dbReference type="SAM" id="MobiDB-lite"/>
    </source>
</evidence>
<accession>A0A150U080</accession>
<evidence type="ECO:0000313" key="3">
    <source>
        <dbReference type="Proteomes" id="UP000075502"/>
    </source>
</evidence>
<protein>
    <submittedName>
        <fullName evidence="2">Uncharacterized protein</fullName>
    </submittedName>
</protein>